<evidence type="ECO:0000313" key="3">
    <source>
        <dbReference type="Proteomes" id="UP000006729"/>
    </source>
</evidence>
<evidence type="ECO:0000313" key="2">
    <source>
        <dbReference type="EMBL" id="PNT40672.1"/>
    </source>
</evidence>
<dbReference type="AlphaFoldDB" id="A0A2K2AT17"/>
<keyword evidence="1" id="KW-0472">Membrane</keyword>
<reference evidence="2 3" key="1">
    <citation type="journal article" date="2006" name="Science">
        <title>The genome of black cottonwood, Populus trichocarpa (Torr. &amp; Gray).</title>
        <authorList>
            <person name="Tuskan G.A."/>
            <person name="Difazio S."/>
            <person name="Jansson S."/>
            <person name="Bohlmann J."/>
            <person name="Grigoriev I."/>
            <person name="Hellsten U."/>
            <person name="Putnam N."/>
            <person name="Ralph S."/>
            <person name="Rombauts S."/>
            <person name="Salamov A."/>
            <person name="Schein J."/>
            <person name="Sterck L."/>
            <person name="Aerts A."/>
            <person name="Bhalerao R.R."/>
            <person name="Bhalerao R.P."/>
            <person name="Blaudez D."/>
            <person name="Boerjan W."/>
            <person name="Brun A."/>
            <person name="Brunner A."/>
            <person name="Busov V."/>
            <person name="Campbell M."/>
            <person name="Carlson J."/>
            <person name="Chalot M."/>
            <person name="Chapman J."/>
            <person name="Chen G.L."/>
            <person name="Cooper D."/>
            <person name="Coutinho P.M."/>
            <person name="Couturier J."/>
            <person name="Covert S."/>
            <person name="Cronk Q."/>
            <person name="Cunningham R."/>
            <person name="Davis J."/>
            <person name="Degroeve S."/>
            <person name="Dejardin A."/>
            <person name="Depamphilis C."/>
            <person name="Detter J."/>
            <person name="Dirks B."/>
            <person name="Dubchak I."/>
            <person name="Duplessis S."/>
            <person name="Ehlting J."/>
            <person name="Ellis B."/>
            <person name="Gendler K."/>
            <person name="Goodstein D."/>
            <person name="Gribskov M."/>
            <person name="Grimwood J."/>
            <person name="Groover A."/>
            <person name="Gunter L."/>
            <person name="Hamberger B."/>
            <person name="Heinze B."/>
            <person name="Helariutta Y."/>
            <person name="Henrissat B."/>
            <person name="Holligan D."/>
            <person name="Holt R."/>
            <person name="Huang W."/>
            <person name="Islam-Faridi N."/>
            <person name="Jones S."/>
            <person name="Jones-Rhoades M."/>
            <person name="Jorgensen R."/>
            <person name="Joshi C."/>
            <person name="Kangasjarvi J."/>
            <person name="Karlsson J."/>
            <person name="Kelleher C."/>
            <person name="Kirkpatrick R."/>
            <person name="Kirst M."/>
            <person name="Kohler A."/>
            <person name="Kalluri U."/>
            <person name="Larimer F."/>
            <person name="Leebens-Mack J."/>
            <person name="Leple J.C."/>
            <person name="Locascio P."/>
            <person name="Lou Y."/>
            <person name="Lucas S."/>
            <person name="Martin F."/>
            <person name="Montanini B."/>
            <person name="Napoli C."/>
            <person name="Nelson D.R."/>
            <person name="Nelson C."/>
            <person name="Nieminen K."/>
            <person name="Nilsson O."/>
            <person name="Pereda V."/>
            <person name="Peter G."/>
            <person name="Philippe R."/>
            <person name="Pilate G."/>
            <person name="Poliakov A."/>
            <person name="Razumovskaya J."/>
            <person name="Richardson P."/>
            <person name="Rinaldi C."/>
            <person name="Ritland K."/>
            <person name="Rouze P."/>
            <person name="Ryaboy D."/>
            <person name="Schmutz J."/>
            <person name="Schrader J."/>
            <person name="Segerman B."/>
            <person name="Shin H."/>
            <person name="Siddiqui A."/>
            <person name="Sterky F."/>
            <person name="Terry A."/>
            <person name="Tsai C.J."/>
            <person name="Uberbacher E."/>
            <person name="Unneberg P."/>
            <person name="Vahala J."/>
            <person name="Wall K."/>
            <person name="Wessler S."/>
            <person name="Yang G."/>
            <person name="Yin T."/>
            <person name="Douglas C."/>
            <person name="Marra M."/>
            <person name="Sandberg G."/>
            <person name="Van de Peer Y."/>
            <person name="Rokhsar D."/>
        </authorList>
    </citation>
    <scope>NUCLEOTIDE SEQUENCE [LARGE SCALE GENOMIC DNA]</scope>
    <source>
        <strain evidence="3">cv. Nisqually</strain>
    </source>
</reference>
<protein>
    <submittedName>
        <fullName evidence="2">Uncharacterized protein</fullName>
    </submittedName>
</protein>
<keyword evidence="1" id="KW-1133">Transmembrane helix</keyword>
<evidence type="ECO:0000256" key="1">
    <source>
        <dbReference type="SAM" id="Phobius"/>
    </source>
</evidence>
<keyword evidence="1" id="KW-0812">Transmembrane</keyword>
<name>A0A2K2AT17_POPTR</name>
<feature type="transmembrane region" description="Helical" evidence="1">
    <location>
        <begin position="76"/>
        <end position="96"/>
    </location>
</feature>
<organism evidence="2 3">
    <name type="scientific">Populus trichocarpa</name>
    <name type="common">Western balsam poplar</name>
    <name type="synonym">Populus balsamifera subsp. trichocarpa</name>
    <dbReference type="NCBI Taxonomy" id="3694"/>
    <lineage>
        <taxon>Eukaryota</taxon>
        <taxon>Viridiplantae</taxon>
        <taxon>Streptophyta</taxon>
        <taxon>Embryophyta</taxon>
        <taxon>Tracheophyta</taxon>
        <taxon>Spermatophyta</taxon>
        <taxon>Magnoliopsida</taxon>
        <taxon>eudicotyledons</taxon>
        <taxon>Gunneridae</taxon>
        <taxon>Pentapetalae</taxon>
        <taxon>rosids</taxon>
        <taxon>fabids</taxon>
        <taxon>Malpighiales</taxon>
        <taxon>Salicaceae</taxon>
        <taxon>Saliceae</taxon>
        <taxon>Populus</taxon>
    </lineage>
</organism>
<proteinExistence type="predicted"/>
<gene>
    <name evidence="2" type="ORF">POPTR_004G111200</name>
</gene>
<sequence>MRGEVVEKQDKNYEHHKCHTNPGRAIELDWKNCTKQNGARPKELLLLTVQKAAKRFVKMVKGTITNALAHLSKMPFLLEVAAASTIFVAASSSFIISKFGDSRLSSPISTIRLLGFSTE</sequence>
<dbReference type="Proteomes" id="UP000006729">
    <property type="component" value="Chromosome 4"/>
</dbReference>
<dbReference type="EMBL" id="CM009293">
    <property type="protein sequence ID" value="PNT40672.1"/>
    <property type="molecule type" value="Genomic_DNA"/>
</dbReference>
<accession>A0A2K2AT17</accession>
<keyword evidence="3" id="KW-1185">Reference proteome</keyword>
<dbReference type="InParanoid" id="A0A2K2AT17"/>